<reference evidence="1" key="1">
    <citation type="submission" date="2022-03" db="EMBL/GenBank/DDBJ databases">
        <title>A functionally conserved STORR gene fusion in Papaver species that diverged 16.8 million years ago.</title>
        <authorList>
            <person name="Catania T."/>
        </authorList>
    </citation>
    <scope>NUCLEOTIDE SEQUENCE</scope>
    <source>
        <strain evidence="1">S-191538</strain>
    </source>
</reference>
<evidence type="ECO:0000313" key="2">
    <source>
        <dbReference type="Proteomes" id="UP001177140"/>
    </source>
</evidence>
<dbReference type="Proteomes" id="UP001177140">
    <property type="component" value="Unassembled WGS sequence"/>
</dbReference>
<keyword evidence="2" id="KW-1185">Reference proteome</keyword>
<evidence type="ECO:0000313" key="1">
    <source>
        <dbReference type="EMBL" id="MCL7047433.1"/>
    </source>
</evidence>
<sequence length="70" mass="8325">MLGCHPVYGLGGIAMTLTDKLVYLCSELELVNQKNQFHRQRNKYDFDEFKLREFFQQCDNCRYNKTKGVK</sequence>
<gene>
    <name evidence="1" type="ORF">MKW94_017034</name>
</gene>
<name>A0AA41VU26_PAPNU</name>
<protein>
    <submittedName>
        <fullName evidence="1">Uncharacterized protein</fullName>
    </submittedName>
</protein>
<dbReference type="EMBL" id="JAJJMA010292870">
    <property type="protein sequence ID" value="MCL7047433.1"/>
    <property type="molecule type" value="Genomic_DNA"/>
</dbReference>
<proteinExistence type="predicted"/>
<comment type="caution">
    <text evidence="1">The sequence shown here is derived from an EMBL/GenBank/DDBJ whole genome shotgun (WGS) entry which is preliminary data.</text>
</comment>
<organism evidence="1 2">
    <name type="scientific">Papaver nudicaule</name>
    <name type="common">Iceland poppy</name>
    <dbReference type="NCBI Taxonomy" id="74823"/>
    <lineage>
        <taxon>Eukaryota</taxon>
        <taxon>Viridiplantae</taxon>
        <taxon>Streptophyta</taxon>
        <taxon>Embryophyta</taxon>
        <taxon>Tracheophyta</taxon>
        <taxon>Spermatophyta</taxon>
        <taxon>Magnoliopsida</taxon>
        <taxon>Ranunculales</taxon>
        <taxon>Papaveraceae</taxon>
        <taxon>Papaveroideae</taxon>
        <taxon>Papaver</taxon>
    </lineage>
</organism>
<accession>A0AA41VU26</accession>
<dbReference type="AlphaFoldDB" id="A0AA41VU26"/>